<dbReference type="GO" id="GO:0004523">
    <property type="term" value="F:RNA-DNA hybrid ribonuclease activity"/>
    <property type="evidence" value="ECO:0007669"/>
    <property type="project" value="InterPro"/>
</dbReference>
<reference evidence="3" key="1">
    <citation type="submission" date="2025-08" db="UniProtKB">
        <authorList>
            <consortium name="RefSeq"/>
        </authorList>
    </citation>
    <scope>IDENTIFICATION</scope>
    <source>
        <tissue evidence="3">Fruit stalk</tissue>
    </source>
</reference>
<dbReference type="OrthoDB" id="1002400at2759"/>
<evidence type="ECO:0000259" key="1">
    <source>
        <dbReference type="Pfam" id="PF13456"/>
    </source>
</evidence>
<dbReference type="Proteomes" id="UP000515121">
    <property type="component" value="Unplaced"/>
</dbReference>
<dbReference type="InterPro" id="IPR052929">
    <property type="entry name" value="RNase_H-like_EbsB-rel"/>
</dbReference>
<protein>
    <submittedName>
        <fullName evidence="3">Uncharacterized protein LOC111315181</fullName>
    </submittedName>
</protein>
<accession>A0A6P6B6H9</accession>
<evidence type="ECO:0000313" key="3">
    <source>
        <dbReference type="RefSeq" id="XP_022772491.1"/>
    </source>
</evidence>
<name>A0A6P6B6H9_DURZI</name>
<dbReference type="GeneID" id="111315181"/>
<dbReference type="RefSeq" id="XP_022772491.1">
    <property type="nucleotide sequence ID" value="XM_022916756.1"/>
</dbReference>
<dbReference type="InterPro" id="IPR002156">
    <property type="entry name" value="RNaseH_domain"/>
</dbReference>
<proteinExistence type="predicted"/>
<dbReference type="CDD" id="cd06222">
    <property type="entry name" value="RNase_H_like"/>
    <property type="match status" value="1"/>
</dbReference>
<dbReference type="GO" id="GO:0003676">
    <property type="term" value="F:nucleic acid binding"/>
    <property type="evidence" value="ECO:0007669"/>
    <property type="project" value="InterPro"/>
</dbReference>
<dbReference type="Pfam" id="PF13456">
    <property type="entry name" value="RVT_3"/>
    <property type="match status" value="1"/>
</dbReference>
<dbReference type="PANTHER" id="PTHR47074:SF11">
    <property type="entry name" value="REVERSE TRANSCRIPTASE-LIKE PROTEIN"/>
    <property type="match status" value="1"/>
</dbReference>
<dbReference type="InterPro" id="IPR036397">
    <property type="entry name" value="RNaseH_sf"/>
</dbReference>
<gene>
    <name evidence="3" type="primary">LOC111315181</name>
</gene>
<keyword evidence="2" id="KW-1185">Reference proteome</keyword>
<dbReference type="InterPro" id="IPR044730">
    <property type="entry name" value="RNase_H-like_dom_plant"/>
</dbReference>
<evidence type="ECO:0000313" key="2">
    <source>
        <dbReference type="Proteomes" id="UP000515121"/>
    </source>
</evidence>
<feature type="domain" description="RNase H type-1" evidence="1">
    <location>
        <begin position="5"/>
        <end position="124"/>
    </location>
</feature>
<dbReference type="KEGG" id="dzi:111315181"/>
<dbReference type="AlphaFoldDB" id="A0A6P6B6H9"/>
<dbReference type="InterPro" id="IPR012337">
    <property type="entry name" value="RNaseH-like_sf"/>
</dbReference>
<dbReference type="SUPFAM" id="SSF53098">
    <property type="entry name" value="Ribonuclease H-like"/>
    <property type="match status" value="1"/>
</dbReference>
<organism evidence="2 3">
    <name type="scientific">Durio zibethinus</name>
    <name type="common">Durian</name>
    <dbReference type="NCBI Taxonomy" id="66656"/>
    <lineage>
        <taxon>Eukaryota</taxon>
        <taxon>Viridiplantae</taxon>
        <taxon>Streptophyta</taxon>
        <taxon>Embryophyta</taxon>
        <taxon>Tracheophyta</taxon>
        <taxon>Spermatophyta</taxon>
        <taxon>Magnoliopsida</taxon>
        <taxon>eudicotyledons</taxon>
        <taxon>Gunneridae</taxon>
        <taxon>Pentapetalae</taxon>
        <taxon>rosids</taxon>
        <taxon>malvids</taxon>
        <taxon>Malvales</taxon>
        <taxon>Malvaceae</taxon>
        <taxon>Helicteroideae</taxon>
        <taxon>Durio</taxon>
    </lineage>
</organism>
<dbReference type="Gene3D" id="3.30.420.10">
    <property type="entry name" value="Ribonuclease H-like superfamily/Ribonuclease H"/>
    <property type="match status" value="1"/>
</dbReference>
<dbReference type="PANTHER" id="PTHR47074">
    <property type="entry name" value="BNAC02G40300D PROTEIN"/>
    <property type="match status" value="1"/>
</dbReference>
<sequence>MVKINLDGSFSHQGRTGGTEIIIRDQNGGVLGAAAICIDKANDPFQVEASAAVRALNFAKEMGFTKIMLEEDCLTVIRKLKEMEQDLSPIGTVIEEAKWRMSRLHECHVMHLLRSGNMVAHQLACYSLHLANDEYRLEDYSNVISAALHGDCNQQDYHAVLHVKLSKSVNGV</sequence>